<organism evidence="1 2">
    <name type="scientific">Thlaspi arvense</name>
    <name type="common">Field penny-cress</name>
    <dbReference type="NCBI Taxonomy" id="13288"/>
    <lineage>
        <taxon>Eukaryota</taxon>
        <taxon>Viridiplantae</taxon>
        <taxon>Streptophyta</taxon>
        <taxon>Embryophyta</taxon>
        <taxon>Tracheophyta</taxon>
        <taxon>Spermatophyta</taxon>
        <taxon>Magnoliopsida</taxon>
        <taxon>eudicotyledons</taxon>
        <taxon>Gunneridae</taxon>
        <taxon>Pentapetalae</taxon>
        <taxon>rosids</taxon>
        <taxon>malvids</taxon>
        <taxon>Brassicales</taxon>
        <taxon>Brassicaceae</taxon>
        <taxon>Thlaspideae</taxon>
        <taxon>Thlaspi</taxon>
    </lineage>
</organism>
<gene>
    <name evidence="1" type="ORF">TAV2_LOCUS1795</name>
</gene>
<keyword evidence="2" id="KW-1185">Reference proteome</keyword>
<dbReference type="Proteomes" id="UP000836841">
    <property type="component" value="Chromosome 1"/>
</dbReference>
<dbReference type="EMBL" id="OU466857">
    <property type="protein sequence ID" value="CAH2033503.1"/>
    <property type="molecule type" value="Genomic_DNA"/>
</dbReference>
<protein>
    <submittedName>
        <fullName evidence="1">Uncharacterized protein</fullName>
    </submittedName>
</protein>
<reference evidence="1 2" key="1">
    <citation type="submission" date="2022-03" db="EMBL/GenBank/DDBJ databases">
        <authorList>
            <person name="Nunn A."/>
            <person name="Chopra R."/>
            <person name="Nunn A."/>
            <person name="Contreras Garrido A."/>
        </authorList>
    </citation>
    <scope>NUCLEOTIDE SEQUENCE [LARGE SCALE GENOMIC DNA]</scope>
</reference>
<evidence type="ECO:0000313" key="1">
    <source>
        <dbReference type="EMBL" id="CAH2033503.1"/>
    </source>
</evidence>
<name>A0AAU9R3W3_THLAR</name>
<accession>A0AAU9R3W3</accession>
<dbReference type="AlphaFoldDB" id="A0AAU9R3W3"/>
<proteinExistence type="predicted"/>
<sequence length="118" mass="13311">MYSSTIVIHGMCKASMVEEAYALFCTLGSNGIQLGFQSAMGYYEEISYLADRMKAFTCSDASTYRSMLKYFVNAMRTSTPIRRAKDGRTPEESSNDEMSRGYFADMKEFNEHGGKIIN</sequence>
<dbReference type="NCBIfam" id="TIGR00756">
    <property type="entry name" value="PPR"/>
    <property type="match status" value="1"/>
</dbReference>
<dbReference type="InterPro" id="IPR002885">
    <property type="entry name" value="PPR_rpt"/>
</dbReference>
<evidence type="ECO:0000313" key="2">
    <source>
        <dbReference type="Proteomes" id="UP000836841"/>
    </source>
</evidence>